<name>A0ABU8TBN3_9PSEU</name>
<proteinExistence type="predicted"/>
<comment type="caution">
    <text evidence="2">The sequence shown here is derived from an EMBL/GenBank/DDBJ whole genome shotgun (WGS) entry which is preliminary data.</text>
</comment>
<dbReference type="EMBL" id="JBBJUP010000019">
    <property type="protein sequence ID" value="MEJ8281355.1"/>
    <property type="molecule type" value="Genomic_DNA"/>
</dbReference>
<dbReference type="Pfam" id="PF04993">
    <property type="entry name" value="TfoX_N"/>
    <property type="match status" value="1"/>
</dbReference>
<protein>
    <submittedName>
        <fullName evidence="2">TfoX/Sxy family protein</fullName>
    </submittedName>
</protein>
<gene>
    <name evidence="2" type="ORF">WJX68_20630</name>
</gene>
<dbReference type="InterPro" id="IPR007076">
    <property type="entry name" value="TfoX_N"/>
</dbReference>
<evidence type="ECO:0000313" key="2">
    <source>
        <dbReference type="EMBL" id="MEJ8281355.1"/>
    </source>
</evidence>
<feature type="domain" description="TfoX N-terminal" evidence="1">
    <location>
        <begin position="14"/>
        <end position="81"/>
    </location>
</feature>
<evidence type="ECO:0000313" key="3">
    <source>
        <dbReference type="Proteomes" id="UP001364211"/>
    </source>
</evidence>
<evidence type="ECO:0000259" key="1">
    <source>
        <dbReference type="Pfam" id="PF04993"/>
    </source>
</evidence>
<reference evidence="2 3" key="1">
    <citation type="submission" date="2024-03" db="EMBL/GenBank/DDBJ databases">
        <title>Draft genome sequence of Pseudonocardia sp. DW16-2.</title>
        <authorList>
            <person name="Duangmal K."/>
        </authorList>
    </citation>
    <scope>NUCLEOTIDE SEQUENCE [LARGE SCALE GENOMIC DNA]</scope>
    <source>
        <strain evidence="2 3">DW16-2</strain>
    </source>
</reference>
<sequence>MAHDEALAARIRSRLDGAAERRMFGGLAFLVDGHMTITVSGSGGIMVRVVPDRAAELLTRPGASRMVMNGRELDGWLRVVGGPGEQADELDGEALDGWVAEAVAVVATLPPRTGSR</sequence>
<dbReference type="SUPFAM" id="SSF159894">
    <property type="entry name" value="YgaC/TfoX-N like"/>
    <property type="match status" value="1"/>
</dbReference>
<organism evidence="2 3">
    <name type="scientific">Pseudonocardia spirodelae</name>
    <dbReference type="NCBI Taxonomy" id="3133431"/>
    <lineage>
        <taxon>Bacteria</taxon>
        <taxon>Bacillati</taxon>
        <taxon>Actinomycetota</taxon>
        <taxon>Actinomycetes</taxon>
        <taxon>Pseudonocardiales</taxon>
        <taxon>Pseudonocardiaceae</taxon>
        <taxon>Pseudonocardia</taxon>
    </lineage>
</organism>
<dbReference type="Proteomes" id="UP001364211">
    <property type="component" value="Unassembled WGS sequence"/>
</dbReference>
<keyword evidence="3" id="KW-1185">Reference proteome</keyword>
<dbReference type="RefSeq" id="WP_340293543.1">
    <property type="nucleotide sequence ID" value="NZ_JBBJUP010000019.1"/>
</dbReference>
<accession>A0ABU8TBN3</accession>